<gene>
    <name evidence="1" type="ORF">NP493_414g01017</name>
</gene>
<protein>
    <submittedName>
        <fullName evidence="1">Uncharacterized protein</fullName>
    </submittedName>
</protein>
<organism evidence="1 2">
    <name type="scientific">Ridgeia piscesae</name>
    <name type="common">Tubeworm</name>
    <dbReference type="NCBI Taxonomy" id="27915"/>
    <lineage>
        <taxon>Eukaryota</taxon>
        <taxon>Metazoa</taxon>
        <taxon>Spiralia</taxon>
        <taxon>Lophotrochozoa</taxon>
        <taxon>Annelida</taxon>
        <taxon>Polychaeta</taxon>
        <taxon>Sedentaria</taxon>
        <taxon>Canalipalpata</taxon>
        <taxon>Sabellida</taxon>
        <taxon>Siboglinidae</taxon>
        <taxon>Ridgeia</taxon>
    </lineage>
</organism>
<reference evidence="1" key="1">
    <citation type="journal article" date="2023" name="Mol. Biol. Evol.">
        <title>Third-Generation Sequencing Reveals the Adaptive Role of the Epigenome in Three Deep-Sea Polychaetes.</title>
        <authorList>
            <person name="Perez M."/>
            <person name="Aroh O."/>
            <person name="Sun Y."/>
            <person name="Lan Y."/>
            <person name="Juniper S.K."/>
            <person name="Young C.R."/>
            <person name="Angers B."/>
            <person name="Qian P.Y."/>
        </authorList>
    </citation>
    <scope>NUCLEOTIDE SEQUENCE</scope>
    <source>
        <strain evidence="1">R07B-5</strain>
    </source>
</reference>
<dbReference type="Proteomes" id="UP001209878">
    <property type="component" value="Unassembled WGS sequence"/>
</dbReference>
<dbReference type="EMBL" id="JAODUO010000414">
    <property type="protein sequence ID" value="KAK2181035.1"/>
    <property type="molecule type" value="Genomic_DNA"/>
</dbReference>
<keyword evidence="2" id="KW-1185">Reference proteome</keyword>
<name>A0AAD9L1V8_RIDPI</name>
<comment type="caution">
    <text evidence="1">The sequence shown here is derived from an EMBL/GenBank/DDBJ whole genome shotgun (WGS) entry which is preliminary data.</text>
</comment>
<sequence length="77" mass="7955">MPCEDASTCVGYYANYNVVKKASEAAAEMAVAETPDPAAAVTPTTGPEPETEEMKLWKGDATTVDPATDTPTCTAAV</sequence>
<accession>A0AAD9L1V8</accession>
<evidence type="ECO:0000313" key="2">
    <source>
        <dbReference type="Proteomes" id="UP001209878"/>
    </source>
</evidence>
<proteinExistence type="predicted"/>
<dbReference type="AlphaFoldDB" id="A0AAD9L1V8"/>
<evidence type="ECO:0000313" key="1">
    <source>
        <dbReference type="EMBL" id="KAK2181035.1"/>
    </source>
</evidence>